<dbReference type="SUPFAM" id="SSF46894">
    <property type="entry name" value="C-terminal effector domain of the bipartite response regulators"/>
    <property type="match status" value="1"/>
</dbReference>
<dbReference type="InterPro" id="IPR000792">
    <property type="entry name" value="Tscrpt_reg_LuxR_C"/>
</dbReference>
<dbReference type="EMBL" id="SMLB01000017">
    <property type="protein sequence ID" value="TDD68892.1"/>
    <property type="molecule type" value="Genomic_DNA"/>
</dbReference>
<dbReference type="PANTHER" id="PTHR45228:SF5">
    <property type="entry name" value="CYCLIC DI-GMP PHOSPHODIESTERASE VC_1348-RELATED"/>
    <property type="match status" value="1"/>
</dbReference>
<dbReference type="GO" id="GO:0006355">
    <property type="term" value="P:regulation of DNA-templated transcription"/>
    <property type="evidence" value="ECO:0007669"/>
    <property type="project" value="InterPro"/>
</dbReference>
<name>A0A4R5AFW0_9ACTN</name>
<dbReference type="PRINTS" id="PR00038">
    <property type="entry name" value="HTHLUXR"/>
</dbReference>
<accession>A0A4R5AFW0</accession>
<dbReference type="SMART" id="SM00421">
    <property type="entry name" value="HTH_LUXR"/>
    <property type="match status" value="1"/>
</dbReference>
<keyword evidence="4" id="KW-1185">Reference proteome</keyword>
<dbReference type="PROSITE" id="PS50043">
    <property type="entry name" value="HTH_LUXR_2"/>
    <property type="match status" value="1"/>
</dbReference>
<sequence>MTANERSVDDGCRASEVIAAMCLATDLGMGFPFEHGLQATLMTMRLAQLLDVDSETASHTYYLSLLMYSGCTTDVEEHSRIFVGGATANLMPVQFGSRSQSLGGAARAVSSPDSPPLRRAYEVATRLPMAALFLRPHFAAICEVAQMFAERLGMHPAVHGMFFRLTDRWDGKGALGRAKGDDIPLPLRIVHVARDAANQRLIGDDERTTAVIRDRAGHAFDPDVAHAFVDHADEILATSETATSVWEATLAAEPKPQLALSGTAIDGALAAIGDFADLVSPSLVGHTSGVAQLAAGAAELLGFDAADVRKVRRAALVHDVGRVAVHPRVWLKPGRLTADEWEQVRLHPYHTGRVLSRSPFLQELAAVACAHHERLDGSGYSQGATAASLSPQARLLAVADAFHAKIEPRPYRPPHSPDEVAEMLGRDAKQGKLDPDCVAAVLEAAGQRIHHVARPAGLTEREALVIRLIGRGLQTKQVARRLGISAKTADHHIQNAYRKIGVSTRAGATLYAMEHGLMSWGELPIPQR</sequence>
<dbReference type="Gene3D" id="1.10.3210.10">
    <property type="entry name" value="Hypothetical protein af1432"/>
    <property type="match status" value="2"/>
</dbReference>
<dbReference type="Proteomes" id="UP000295217">
    <property type="component" value="Unassembled WGS sequence"/>
</dbReference>
<dbReference type="SUPFAM" id="SSF109604">
    <property type="entry name" value="HD-domain/PDEase-like"/>
    <property type="match status" value="1"/>
</dbReference>
<dbReference type="AlphaFoldDB" id="A0A4R5AFW0"/>
<protein>
    <submittedName>
        <fullName evidence="3">HD domain-containing protein</fullName>
    </submittedName>
</protein>
<evidence type="ECO:0000313" key="4">
    <source>
        <dbReference type="Proteomes" id="UP000295217"/>
    </source>
</evidence>
<evidence type="ECO:0000313" key="3">
    <source>
        <dbReference type="EMBL" id="TDD68892.1"/>
    </source>
</evidence>
<dbReference type="SMART" id="SM00471">
    <property type="entry name" value="HDc"/>
    <property type="match status" value="1"/>
</dbReference>
<dbReference type="CDD" id="cd06170">
    <property type="entry name" value="LuxR_C_like"/>
    <property type="match status" value="1"/>
</dbReference>
<dbReference type="Gene3D" id="1.10.10.10">
    <property type="entry name" value="Winged helix-like DNA-binding domain superfamily/Winged helix DNA-binding domain"/>
    <property type="match status" value="1"/>
</dbReference>
<evidence type="ECO:0000259" key="1">
    <source>
        <dbReference type="PROSITE" id="PS50043"/>
    </source>
</evidence>
<comment type="caution">
    <text evidence="3">The sequence shown here is derived from an EMBL/GenBank/DDBJ whole genome shotgun (WGS) entry which is preliminary data.</text>
</comment>
<dbReference type="Pfam" id="PF00196">
    <property type="entry name" value="GerE"/>
    <property type="match status" value="1"/>
</dbReference>
<dbReference type="PANTHER" id="PTHR45228">
    <property type="entry name" value="CYCLIC DI-GMP PHOSPHODIESTERASE TM_0186-RELATED"/>
    <property type="match status" value="1"/>
</dbReference>
<dbReference type="GO" id="GO:0003677">
    <property type="term" value="F:DNA binding"/>
    <property type="evidence" value="ECO:0007669"/>
    <property type="project" value="InterPro"/>
</dbReference>
<feature type="domain" description="HD-GYP" evidence="2">
    <location>
        <begin position="261"/>
        <end position="457"/>
    </location>
</feature>
<dbReference type="InterPro" id="IPR016032">
    <property type="entry name" value="Sig_transdc_resp-reg_C-effctor"/>
</dbReference>
<reference evidence="3 4" key="1">
    <citation type="submission" date="2019-02" db="EMBL/GenBank/DDBJ databases">
        <title>Draft genome sequences of novel Actinobacteria.</title>
        <authorList>
            <person name="Sahin N."/>
            <person name="Ay H."/>
            <person name="Saygin H."/>
        </authorList>
    </citation>
    <scope>NUCLEOTIDE SEQUENCE [LARGE SCALE GENOMIC DNA]</scope>
    <source>
        <strain evidence="3 4">8K307</strain>
    </source>
</reference>
<organism evidence="3 4">
    <name type="scientific">Jiangella aurantiaca</name>
    <dbReference type="NCBI Taxonomy" id="2530373"/>
    <lineage>
        <taxon>Bacteria</taxon>
        <taxon>Bacillati</taxon>
        <taxon>Actinomycetota</taxon>
        <taxon>Actinomycetes</taxon>
        <taxon>Jiangellales</taxon>
        <taxon>Jiangellaceae</taxon>
        <taxon>Jiangella</taxon>
    </lineage>
</organism>
<dbReference type="InterPro" id="IPR052020">
    <property type="entry name" value="Cyclic_di-GMP/3'3'-cGAMP_PDE"/>
</dbReference>
<dbReference type="OrthoDB" id="9802066at2"/>
<dbReference type="CDD" id="cd00077">
    <property type="entry name" value="HDc"/>
    <property type="match status" value="1"/>
</dbReference>
<dbReference type="Pfam" id="PF13487">
    <property type="entry name" value="HD_5"/>
    <property type="match status" value="1"/>
</dbReference>
<proteinExistence type="predicted"/>
<dbReference type="InterPro" id="IPR003607">
    <property type="entry name" value="HD/PDEase_dom"/>
</dbReference>
<dbReference type="InterPro" id="IPR036388">
    <property type="entry name" value="WH-like_DNA-bd_sf"/>
</dbReference>
<dbReference type="InterPro" id="IPR037522">
    <property type="entry name" value="HD_GYP_dom"/>
</dbReference>
<evidence type="ECO:0000259" key="2">
    <source>
        <dbReference type="PROSITE" id="PS51832"/>
    </source>
</evidence>
<feature type="domain" description="HTH luxR-type" evidence="1">
    <location>
        <begin position="451"/>
        <end position="516"/>
    </location>
</feature>
<gene>
    <name evidence="3" type="ORF">E1262_14175</name>
</gene>
<dbReference type="PROSITE" id="PS51832">
    <property type="entry name" value="HD_GYP"/>
    <property type="match status" value="1"/>
</dbReference>
<dbReference type="RefSeq" id="WP_132103789.1">
    <property type="nucleotide sequence ID" value="NZ_SMLB01000017.1"/>
</dbReference>